<name>A0A1M6I4I4_9FIRM</name>
<dbReference type="Proteomes" id="UP000322917">
    <property type="component" value="Unassembled WGS sequence"/>
</dbReference>
<evidence type="ECO:0000259" key="4">
    <source>
        <dbReference type="PROSITE" id="PS51118"/>
    </source>
</evidence>
<dbReference type="SUPFAM" id="SSF46785">
    <property type="entry name" value="Winged helix' DNA-binding domain"/>
    <property type="match status" value="1"/>
</dbReference>
<evidence type="ECO:0000313" key="5">
    <source>
        <dbReference type="EMBL" id="SHJ29357.1"/>
    </source>
</evidence>
<evidence type="ECO:0000313" key="6">
    <source>
        <dbReference type="Proteomes" id="UP000322917"/>
    </source>
</evidence>
<dbReference type="PROSITE" id="PS51118">
    <property type="entry name" value="HTH_HXLR"/>
    <property type="match status" value="1"/>
</dbReference>
<dbReference type="InterPro" id="IPR002577">
    <property type="entry name" value="HTH_HxlR"/>
</dbReference>
<accession>A0A1M6I4I4</accession>
<keyword evidence="2" id="KW-0238">DNA-binding</keyword>
<evidence type="ECO:0000256" key="3">
    <source>
        <dbReference type="ARBA" id="ARBA00023163"/>
    </source>
</evidence>
<sequence>MQDVLNYFSDKKFAELGDAGMREELEEVQFLNQEDVEDYINTVTALQVIQGKWKTLIIWQICSGQVRFNELRRMIPKASQKMLSQHLRELEQAGVIQRKVYPENPPKVEYSLTELGHTLEPVFEKLREWGELYRCQMSPQDASHMVSDVVTKR</sequence>
<proteinExistence type="predicted"/>
<dbReference type="InterPro" id="IPR036388">
    <property type="entry name" value="WH-like_DNA-bd_sf"/>
</dbReference>
<keyword evidence="3" id="KW-0804">Transcription</keyword>
<keyword evidence="6" id="KW-1185">Reference proteome</keyword>
<evidence type="ECO:0000256" key="1">
    <source>
        <dbReference type="ARBA" id="ARBA00023015"/>
    </source>
</evidence>
<dbReference type="AlphaFoldDB" id="A0A1M6I4I4"/>
<dbReference type="Gene3D" id="1.10.10.10">
    <property type="entry name" value="Winged helix-like DNA-binding domain superfamily/Winged helix DNA-binding domain"/>
    <property type="match status" value="1"/>
</dbReference>
<protein>
    <submittedName>
        <fullName evidence="5">Transcriptional regulator, HxlR family</fullName>
    </submittedName>
</protein>
<reference evidence="5 6" key="1">
    <citation type="submission" date="2016-11" db="EMBL/GenBank/DDBJ databases">
        <authorList>
            <person name="Varghese N."/>
            <person name="Submissions S."/>
        </authorList>
    </citation>
    <scope>NUCLEOTIDE SEQUENCE [LARGE SCALE GENOMIC DNA]</scope>
    <source>
        <strain evidence="5 6">DSM 15287</strain>
    </source>
</reference>
<dbReference type="PANTHER" id="PTHR33204">
    <property type="entry name" value="TRANSCRIPTIONAL REGULATOR, MARR FAMILY"/>
    <property type="match status" value="1"/>
</dbReference>
<gene>
    <name evidence="5" type="ORF">SAMN02745170_02172</name>
</gene>
<evidence type="ECO:0000256" key="2">
    <source>
        <dbReference type="ARBA" id="ARBA00023125"/>
    </source>
</evidence>
<dbReference type="PANTHER" id="PTHR33204:SF29">
    <property type="entry name" value="TRANSCRIPTIONAL REGULATOR"/>
    <property type="match status" value="1"/>
</dbReference>
<keyword evidence="1" id="KW-0805">Transcription regulation</keyword>
<organism evidence="5 6">
    <name type="scientific">Propionispora hippei DSM 15287</name>
    <dbReference type="NCBI Taxonomy" id="1123003"/>
    <lineage>
        <taxon>Bacteria</taxon>
        <taxon>Bacillati</taxon>
        <taxon>Bacillota</taxon>
        <taxon>Negativicutes</taxon>
        <taxon>Selenomonadales</taxon>
        <taxon>Sporomusaceae</taxon>
        <taxon>Propionispora</taxon>
    </lineage>
</organism>
<feature type="domain" description="HTH hxlR-type" evidence="4">
    <location>
        <begin position="36"/>
        <end position="138"/>
    </location>
</feature>
<dbReference type="GO" id="GO:0003677">
    <property type="term" value="F:DNA binding"/>
    <property type="evidence" value="ECO:0007669"/>
    <property type="project" value="UniProtKB-KW"/>
</dbReference>
<dbReference type="InterPro" id="IPR036390">
    <property type="entry name" value="WH_DNA-bd_sf"/>
</dbReference>
<dbReference type="Pfam" id="PF01638">
    <property type="entry name" value="HxlR"/>
    <property type="match status" value="1"/>
</dbReference>
<dbReference type="EMBL" id="FQZD01000016">
    <property type="protein sequence ID" value="SHJ29357.1"/>
    <property type="molecule type" value="Genomic_DNA"/>
</dbReference>